<evidence type="ECO:0000313" key="2">
    <source>
        <dbReference type="EMBL" id="TQM93807.1"/>
    </source>
</evidence>
<reference evidence="2 3" key="1">
    <citation type="submission" date="2019-06" db="EMBL/GenBank/DDBJ databases">
        <title>Genomic Encyclopedia of Archaeal and Bacterial Type Strains, Phase II (KMG-II): from individual species to whole genera.</title>
        <authorList>
            <person name="Goeker M."/>
        </authorList>
    </citation>
    <scope>NUCLEOTIDE SEQUENCE [LARGE SCALE GENOMIC DNA]</scope>
    <source>
        <strain evidence="2 3">DSM 18423</strain>
    </source>
</reference>
<sequence length="151" mass="16799">MTHRANFWTGLVVTSFALFALLWIIPTQAGESLMAGMPPDLLPRLAMYLTLISGAIVTIDALRKMLREGTAPITLNLDWPMIGWSLWPIGFVGLIVFLLSMFKMTYAGPVILAVFLVLLGERRWYVLLPCSTVPVLLLYGLSVYLMRVGVV</sequence>
<evidence type="ECO:0000313" key="3">
    <source>
        <dbReference type="Proteomes" id="UP000320582"/>
    </source>
</evidence>
<accession>A0A543KFL9</accession>
<dbReference type="RefSeq" id="WP_142082024.1">
    <property type="nucleotide sequence ID" value="NZ_JBOFFA010000056.1"/>
</dbReference>
<feature type="transmembrane region" description="Helical" evidence="1">
    <location>
        <begin position="7"/>
        <end position="25"/>
    </location>
</feature>
<dbReference type="OrthoDB" id="6163975at2"/>
<feature type="transmembrane region" description="Helical" evidence="1">
    <location>
        <begin position="124"/>
        <end position="146"/>
    </location>
</feature>
<protein>
    <recommendedName>
        <fullName evidence="4">Tripartite tricarboxylate transporter TctB family protein</fullName>
    </recommendedName>
</protein>
<keyword evidence="1" id="KW-1133">Transmembrane helix</keyword>
<name>A0A543KFL9_9RHOB</name>
<gene>
    <name evidence="2" type="ORF">BD293_2457</name>
</gene>
<feature type="transmembrane region" description="Helical" evidence="1">
    <location>
        <begin position="82"/>
        <end position="104"/>
    </location>
</feature>
<organism evidence="2 3">
    <name type="scientific">Roseinatronobacter monicus</name>
    <dbReference type="NCBI Taxonomy" id="393481"/>
    <lineage>
        <taxon>Bacteria</taxon>
        <taxon>Pseudomonadati</taxon>
        <taxon>Pseudomonadota</taxon>
        <taxon>Alphaproteobacteria</taxon>
        <taxon>Rhodobacterales</taxon>
        <taxon>Paracoccaceae</taxon>
        <taxon>Roseinatronobacter</taxon>
    </lineage>
</organism>
<dbReference type="AlphaFoldDB" id="A0A543KFL9"/>
<comment type="caution">
    <text evidence="2">The sequence shown here is derived from an EMBL/GenBank/DDBJ whole genome shotgun (WGS) entry which is preliminary data.</text>
</comment>
<feature type="transmembrane region" description="Helical" evidence="1">
    <location>
        <begin position="45"/>
        <end position="62"/>
    </location>
</feature>
<evidence type="ECO:0000256" key="1">
    <source>
        <dbReference type="SAM" id="Phobius"/>
    </source>
</evidence>
<dbReference type="Proteomes" id="UP000320582">
    <property type="component" value="Unassembled WGS sequence"/>
</dbReference>
<dbReference type="EMBL" id="VFPT01000001">
    <property type="protein sequence ID" value="TQM93807.1"/>
    <property type="molecule type" value="Genomic_DNA"/>
</dbReference>
<keyword evidence="1" id="KW-0472">Membrane</keyword>
<proteinExistence type="predicted"/>
<evidence type="ECO:0008006" key="4">
    <source>
        <dbReference type="Google" id="ProtNLM"/>
    </source>
</evidence>
<keyword evidence="3" id="KW-1185">Reference proteome</keyword>
<keyword evidence="1" id="KW-0812">Transmembrane</keyword>